<dbReference type="OrthoDB" id="9816363at2"/>
<protein>
    <submittedName>
        <fullName evidence="4">Transcriptional regulator, DeoR family</fullName>
    </submittedName>
</protein>
<organism evidence="4 5">
    <name type="scientific">Pseudomonas asplenii</name>
    <dbReference type="NCBI Taxonomy" id="53407"/>
    <lineage>
        <taxon>Bacteria</taxon>
        <taxon>Pseudomonadati</taxon>
        <taxon>Pseudomonadota</taxon>
        <taxon>Gammaproteobacteria</taxon>
        <taxon>Pseudomonadales</taxon>
        <taxon>Pseudomonadaceae</taxon>
        <taxon>Pseudomonas</taxon>
    </lineage>
</organism>
<dbReference type="GO" id="GO:0003700">
    <property type="term" value="F:DNA-binding transcription factor activity"/>
    <property type="evidence" value="ECO:0007669"/>
    <property type="project" value="InterPro"/>
</dbReference>
<dbReference type="Pfam" id="PF08220">
    <property type="entry name" value="HTH_DeoR"/>
    <property type="match status" value="1"/>
</dbReference>
<evidence type="ECO:0000259" key="3">
    <source>
        <dbReference type="PROSITE" id="PS51000"/>
    </source>
</evidence>
<dbReference type="Gene3D" id="1.10.10.10">
    <property type="entry name" value="Winged helix-like DNA-binding domain superfamily/Winged helix DNA-binding domain"/>
    <property type="match status" value="1"/>
</dbReference>
<dbReference type="InterPro" id="IPR037171">
    <property type="entry name" value="NagB/RpiA_transferase-like"/>
</dbReference>
<dbReference type="PANTHER" id="PTHR30363">
    <property type="entry name" value="HTH-TYPE TRANSCRIPTIONAL REGULATOR SRLR-RELATED"/>
    <property type="match status" value="1"/>
</dbReference>
<dbReference type="InterPro" id="IPR014036">
    <property type="entry name" value="DeoR-like_C"/>
</dbReference>
<dbReference type="Proteomes" id="UP000182272">
    <property type="component" value="Chromosome I"/>
</dbReference>
<dbReference type="AlphaFoldDB" id="A0A1H6NYQ5"/>
<dbReference type="InterPro" id="IPR001034">
    <property type="entry name" value="DeoR_HTH"/>
</dbReference>
<dbReference type="Pfam" id="PF00455">
    <property type="entry name" value="DeoRC"/>
    <property type="match status" value="1"/>
</dbReference>
<dbReference type="PROSITE" id="PS51000">
    <property type="entry name" value="HTH_DEOR_2"/>
    <property type="match status" value="1"/>
</dbReference>
<accession>A0A1H6NYQ5</accession>
<sequence>MKVANRRQNLLDFIHANPNDANVETLCALLGVSEATVRRDLTALAEQGLVMRTYGGASHLGAREPELSLEERSSQCAAEKARIARAALAHVQDFDTVMLDAGTSTAALARLLNERQGLHVITNNLLAMPHLRSLPGGKVTLLGGDLRTESMSTMGPAALAMLERLSADKVFVSADGVVANRGLCEASAEQAYLKEKMLMQASEIFVLSDASKLGRDHQQFWAPLEGRWTLITDAATDSQLLPFQSCGRVKIEQAGQRPCH</sequence>
<reference evidence="4 5" key="1">
    <citation type="submission" date="2016-10" db="EMBL/GenBank/DDBJ databases">
        <authorList>
            <person name="de Groot N.N."/>
        </authorList>
    </citation>
    <scope>NUCLEOTIDE SEQUENCE [LARGE SCALE GENOMIC DNA]</scope>
    <source>
        <strain evidence="4 5">LMG 2158</strain>
    </source>
</reference>
<evidence type="ECO:0000313" key="5">
    <source>
        <dbReference type="Proteomes" id="UP000182272"/>
    </source>
</evidence>
<dbReference type="RefSeq" id="WP_019361870.1">
    <property type="nucleotide sequence ID" value="NZ_CP087202.1"/>
</dbReference>
<evidence type="ECO:0000256" key="1">
    <source>
        <dbReference type="ARBA" id="ARBA00023015"/>
    </source>
</evidence>
<keyword evidence="2" id="KW-0804">Transcription</keyword>
<dbReference type="InterPro" id="IPR036388">
    <property type="entry name" value="WH-like_DNA-bd_sf"/>
</dbReference>
<dbReference type="PANTHER" id="PTHR30363:SF44">
    <property type="entry name" value="AGA OPERON TRANSCRIPTIONAL REPRESSOR-RELATED"/>
    <property type="match status" value="1"/>
</dbReference>
<dbReference type="InterPro" id="IPR050313">
    <property type="entry name" value="Carb_Metab_HTH_regulators"/>
</dbReference>
<proteinExistence type="predicted"/>
<gene>
    <name evidence="4" type="ORF">SAMN05216581_3593</name>
</gene>
<keyword evidence="1" id="KW-0805">Transcription regulation</keyword>
<dbReference type="SUPFAM" id="SSF100950">
    <property type="entry name" value="NagB/RpiA/CoA transferase-like"/>
    <property type="match status" value="1"/>
</dbReference>
<dbReference type="Gene3D" id="3.40.50.1360">
    <property type="match status" value="1"/>
</dbReference>
<dbReference type="EMBL" id="LT629972">
    <property type="protein sequence ID" value="SEI18242.1"/>
    <property type="molecule type" value="Genomic_DNA"/>
</dbReference>
<feature type="domain" description="HTH deoR-type" evidence="3">
    <location>
        <begin position="4"/>
        <end position="59"/>
    </location>
</feature>
<dbReference type="SMART" id="SM00420">
    <property type="entry name" value="HTH_DEOR"/>
    <property type="match status" value="1"/>
</dbReference>
<evidence type="ECO:0000256" key="2">
    <source>
        <dbReference type="ARBA" id="ARBA00023163"/>
    </source>
</evidence>
<dbReference type="InterPro" id="IPR036390">
    <property type="entry name" value="WH_DNA-bd_sf"/>
</dbReference>
<dbReference type="SUPFAM" id="SSF46785">
    <property type="entry name" value="Winged helix' DNA-binding domain"/>
    <property type="match status" value="1"/>
</dbReference>
<dbReference type="PRINTS" id="PR00037">
    <property type="entry name" value="HTHLACR"/>
</dbReference>
<dbReference type="SMART" id="SM01134">
    <property type="entry name" value="DeoRC"/>
    <property type="match status" value="1"/>
</dbReference>
<name>A0A1H6NYQ5_9PSED</name>
<evidence type="ECO:0000313" key="4">
    <source>
        <dbReference type="EMBL" id="SEI18242.1"/>
    </source>
</evidence>